<reference evidence="2 3" key="1">
    <citation type="journal article" date="2011" name="Genome Res.">
        <title>Phylogeny-wide analysis of social amoeba genomes highlights ancient origins for complex intercellular communication.</title>
        <authorList>
            <person name="Heidel A.J."/>
            <person name="Lawal H.M."/>
            <person name="Felder M."/>
            <person name="Schilde C."/>
            <person name="Helps N.R."/>
            <person name="Tunggal B."/>
            <person name="Rivero F."/>
            <person name="John U."/>
            <person name="Schleicher M."/>
            <person name="Eichinger L."/>
            <person name="Platzer M."/>
            <person name="Noegel A.A."/>
            <person name="Schaap P."/>
            <person name="Gloeckner G."/>
        </authorList>
    </citation>
    <scope>NUCLEOTIDE SEQUENCE [LARGE SCALE GENOMIC DNA]</scope>
    <source>
        <strain evidence="3">ATCC 26659 / Pp 5 / PN500</strain>
    </source>
</reference>
<evidence type="ECO:0000313" key="2">
    <source>
        <dbReference type="EMBL" id="EFA86321.1"/>
    </source>
</evidence>
<feature type="region of interest" description="Disordered" evidence="1">
    <location>
        <begin position="359"/>
        <end position="407"/>
    </location>
</feature>
<proteinExistence type="predicted"/>
<dbReference type="Proteomes" id="UP000001396">
    <property type="component" value="Unassembled WGS sequence"/>
</dbReference>
<accession>D3AVJ8</accession>
<gene>
    <name evidence="2" type="ORF">PPL_00111</name>
</gene>
<protein>
    <submittedName>
        <fullName evidence="2">Proteophosphoglycan ppg4</fullName>
    </submittedName>
</protein>
<feature type="region of interest" description="Disordered" evidence="1">
    <location>
        <begin position="95"/>
        <end position="127"/>
    </location>
</feature>
<dbReference type="RefSeq" id="XP_020438426.1">
    <property type="nucleotide sequence ID" value="XM_020571152.1"/>
</dbReference>
<comment type="caution">
    <text evidence="2">The sequence shown here is derived from an EMBL/GenBank/DDBJ whole genome shotgun (WGS) entry which is preliminary data.</text>
</comment>
<keyword evidence="3" id="KW-1185">Reference proteome</keyword>
<feature type="region of interest" description="Disordered" evidence="1">
    <location>
        <begin position="1"/>
        <end position="55"/>
    </location>
</feature>
<feature type="compositionally biased region" description="Low complexity" evidence="1">
    <location>
        <begin position="207"/>
        <end position="237"/>
    </location>
</feature>
<feature type="compositionally biased region" description="Low complexity" evidence="1">
    <location>
        <begin position="359"/>
        <end position="397"/>
    </location>
</feature>
<dbReference type="EMBL" id="ADBJ01000002">
    <property type="protein sequence ID" value="EFA86321.1"/>
    <property type="molecule type" value="Genomic_DNA"/>
</dbReference>
<feature type="compositionally biased region" description="Low complexity" evidence="1">
    <location>
        <begin position="280"/>
        <end position="316"/>
    </location>
</feature>
<evidence type="ECO:0000313" key="3">
    <source>
        <dbReference type="Proteomes" id="UP000001396"/>
    </source>
</evidence>
<dbReference type="AlphaFoldDB" id="D3AVJ8"/>
<feature type="compositionally biased region" description="Low complexity" evidence="1">
    <location>
        <begin position="97"/>
        <end position="125"/>
    </location>
</feature>
<feature type="compositionally biased region" description="Low complexity" evidence="1">
    <location>
        <begin position="16"/>
        <end position="53"/>
    </location>
</feature>
<feature type="region of interest" description="Disordered" evidence="1">
    <location>
        <begin position="200"/>
        <end position="266"/>
    </location>
</feature>
<dbReference type="GeneID" id="31355645"/>
<dbReference type="InParanoid" id="D3AVJ8"/>
<name>D3AVJ8_HETP5</name>
<feature type="compositionally biased region" description="Low complexity" evidence="1">
    <location>
        <begin position="245"/>
        <end position="259"/>
    </location>
</feature>
<feature type="compositionally biased region" description="Low complexity" evidence="1">
    <location>
        <begin position="324"/>
        <end position="338"/>
    </location>
</feature>
<sequence length="786" mass="86357">MVKEYKSPPPPPPPSSTKTTTTTSTTSLSPPITSPSAVSPLIPTIPTLSSSSSKPIQFNYNKLSADTSATSNNNNTYDKDFKMDIDSQSTLAHVFPSPKTSMASSSQSSTTIHSTASTTNSDSSTHYYNDSDEEFNLLDYYQYCLENKLEDQAFTTPSKSTLQKNCESFLPDISFELERSCFSNSGSLYIPPPPPIPEKTSKFAFVTPNSSSSSTKSLILPTSSLSAPSSSNPSPSTSNPPPSTTSPTTTISSTKPQSSNTLPKLLKLKPSATTKSLILPTSSLSAPSPSSNFLSAPSSSSNSLSAPSSSNPSPSTSNPPPSTTSPTTTISSTKPQSSNTLPKLLKLKPSATTKSLILPTSSLSAPSPSSNFLSAPSPTSNPSPSTTSTTTTSTTDSSRSRIETYNHVDKRPRTTNYIFQGGRFVNERDEYSLQSNNNSTALEMEMDIDYPSTTTTTTTTTTPNNNNINNKYIFGIDCGRSSHVSIDEHGKTHSFSVQEHYLNLRSRFNSEAQKKMLGPAMLKFESLIPPSKNINDICLDRSLISNRISYLRLHPTTTRNYLNIRLDEYNLIMKKNNYYKKLFIGSAKFSHNSRGHSSFISSATLYKWVKKKKHKALWINECYTSKVHNACWNKTEKEILAKLNNKVSNMKDPPPCALSSGPYSKSVSIDRNQVAECHKQLSTLHQRVTGYIDGTNKVNSSTNKSNERFDYMKHHSLYSNQMSGNNVNVDGLAKDHPILKVFQEKKWKRPLCRGCGHFYHRDKNAARNILLLGILHSNNNFILTLF</sequence>
<feature type="compositionally biased region" description="Basic and acidic residues" evidence="1">
    <location>
        <begin position="398"/>
        <end position="407"/>
    </location>
</feature>
<organism evidence="2 3">
    <name type="scientific">Heterostelium pallidum (strain ATCC 26659 / Pp 5 / PN500)</name>
    <name type="common">Cellular slime mold</name>
    <name type="synonym">Polysphondylium pallidum</name>
    <dbReference type="NCBI Taxonomy" id="670386"/>
    <lineage>
        <taxon>Eukaryota</taxon>
        <taxon>Amoebozoa</taxon>
        <taxon>Evosea</taxon>
        <taxon>Eumycetozoa</taxon>
        <taxon>Dictyostelia</taxon>
        <taxon>Acytosteliales</taxon>
        <taxon>Acytosteliaceae</taxon>
        <taxon>Heterostelium</taxon>
    </lineage>
</organism>
<evidence type="ECO:0000256" key="1">
    <source>
        <dbReference type="SAM" id="MobiDB-lite"/>
    </source>
</evidence>
<feature type="region of interest" description="Disordered" evidence="1">
    <location>
        <begin position="280"/>
        <end position="345"/>
    </location>
</feature>